<dbReference type="AlphaFoldDB" id="A0A8J7I113"/>
<evidence type="ECO:0000256" key="1">
    <source>
        <dbReference type="SAM" id="SignalP"/>
    </source>
</evidence>
<evidence type="ECO:0000313" key="3">
    <source>
        <dbReference type="Proteomes" id="UP000632766"/>
    </source>
</evidence>
<dbReference type="Proteomes" id="UP000632766">
    <property type="component" value="Unassembled WGS sequence"/>
</dbReference>
<accession>A0A8J7I113</accession>
<keyword evidence="1" id="KW-0732">Signal</keyword>
<gene>
    <name evidence="2" type="ORF">I8748_33015</name>
</gene>
<dbReference type="RefSeq" id="WP_198128646.1">
    <property type="nucleotide sequence ID" value="NZ_JAECZC010000107.1"/>
</dbReference>
<comment type="caution">
    <text evidence="2">The sequence shown here is derived from an EMBL/GenBank/DDBJ whole genome shotgun (WGS) entry which is preliminary data.</text>
</comment>
<keyword evidence="3" id="KW-1185">Reference proteome</keyword>
<feature type="signal peptide" evidence="1">
    <location>
        <begin position="1"/>
        <end position="29"/>
    </location>
</feature>
<feature type="chain" id="PRO_5035166060" evidence="1">
    <location>
        <begin position="30"/>
        <end position="241"/>
    </location>
</feature>
<protein>
    <submittedName>
        <fullName evidence="2">Uncharacterized protein</fullName>
    </submittedName>
</protein>
<name>A0A8J7I113_9NOST</name>
<reference evidence="2 3" key="1">
    <citation type="journal article" date="2021" name="Int. J. Syst. Evol. Microbiol.">
        <title>Amazonocrinis nigriterrae gen. nov., sp. nov., Atlanticothrix silvestris gen. nov., sp. nov. and Dendronalium phyllosphericum gen. nov., sp. nov., nostocacean cyanobacteria from Brazilian environments.</title>
        <authorList>
            <person name="Alvarenga D.O."/>
            <person name="Andreote A.P.D."/>
            <person name="Branco L.H.Z."/>
            <person name="Delbaje E."/>
            <person name="Cruz R.B."/>
            <person name="Varani A.M."/>
            <person name="Fiore M.F."/>
        </authorList>
    </citation>
    <scope>NUCLEOTIDE SEQUENCE [LARGE SCALE GENOMIC DNA]</scope>
    <source>
        <strain evidence="2 3">CENA67</strain>
    </source>
</reference>
<sequence length="241" mass="26571">MFQKFLQSKLLTFLLIAALFNLNQPSAIAQTSIDEDKLDTVNGMPWAGRGLPFDKVVDIKDSLVDSALGKVVIDRHGEDPLGVLFKEPFAGPSPGRFVMVSLWGSKIEGCFVKMIVQSAPTDGKADLEELVPKMIELGIDGQILQLTASPNTKPRGFQGNYTYTEYENNTSYERSSTWYMTDTSFAINADAANMLRNAPAKEIRARLTFANGDTKVFPIGKGNVKRWQEAYGFNSSCTAPK</sequence>
<organism evidence="2 3">
    <name type="scientific">Amazonocrinis nigriterrae CENA67</name>
    <dbReference type="NCBI Taxonomy" id="2794033"/>
    <lineage>
        <taxon>Bacteria</taxon>
        <taxon>Bacillati</taxon>
        <taxon>Cyanobacteriota</taxon>
        <taxon>Cyanophyceae</taxon>
        <taxon>Nostocales</taxon>
        <taxon>Nostocaceae</taxon>
        <taxon>Amazonocrinis</taxon>
        <taxon>Amazonocrinis nigriterrae</taxon>
    </lineage>
</organism>
<dbReference type="EMBL" id="JAECZC010000107">
    <property type="protein sequence ID" value="MBH8566913.1"/>
    <property type="molecule type" value="Genomic_DNA"/>
</dbReference>
<proteinExistence type="predicted"/>
<evidence type="ECO:0000313" key="2">
    <source>
        <dbReference type="EMBL" id="MBH8566913.1"/>
    </source>
</evidence>